<organism evidence="8 9">
    <name type="scientific">Spodoptera exigua</name>
    <name type="common">Beet armyworm</name>
    <name type="synonym">Noctua fulgens</name>
    <dbReference type="NCBI Taxonomy" id="7107"/>
    <lineage>
        <taxon>Eukaryota</taxon>
        <taxon>Metazoa</taxon>
        <taxon>Ecdysozoa</taxon>
        <taxon>Arthropoda</taxon>
        <taxon>Hexapoda</taxon>
        <taxon>Insecta</taxon>
        <taxon>Pterygota</taxon>
        <taxon>Neoptera</taxon>
        <taxon>Endopterygota</taxon>
        <taxon>Lepidoptera</taxon>
        <taxon>Glossata</taxon>
        <taxon>Ditrysia</taxon>
        <taxon>Noctuoidea</taxon>
        <taxon>Noctuidae</taxon>
        <taxon>Amphipyrinae</taxon>
        <taxon>Spodoptera</taxon>
    </lineage>
</organism>
<keyword evidence="4" id="KW-0804">Transcription</keyword>
<keyword evidence="6" id="KW-0175">Coiled coil</keyword>
<dbReference type="GO" id="GO:0005634">
    <property type="term" value="C:nucleus"/>
    <property type="evidence" value="ECO:0007669"/>
    <property type="project" value="TreeGrafter"/>
</dbReference>
<gene>
    <name evidence="8" type="ORF">HW555_002132</name>
</gene>
<dbReference type="Proteomes" id="UP000648187">
    <property type="component" value="Unassembled WGS sequence"/>
</dbReference>
<evidence type="ECO:0000256" key="1">
    <source>
        <dbReference type="ARBA" id="ARBA00011764"/>
    </source>
</evidence>
<sequence>MRFEPACLSLDIRHGARHAGVLGAQGARQPPQELLLRSHATLQLRFTSFKLFLHLIIHLSLVQKYHAVLENKQSDASTWKMKEAAWESIQNEFNARSGGIFRSTKTLKVKYEGLKRTVRKKSAACRSELYRTGGGKNTAPPLDNVEEQIKAMITLSADGLESIFDSDVLPQNQEDTIDVPKMEEFLRIPPLQMDTTEVVESEATQNQVVLLVTNEFEPLPPTTSAETVLETNILKVDNVNDKALHETPNGRCGTTPTTSANKKWDVTSRRNLKSRKHPALIANVPKKTLFDELTQAKLELVQLQKDFLEAEINEKKKVWEFEENERKKEAEFKEKERKWKEEESANFSLHEREILVSLVQKYHAVLENKQSDASTWKMKEAAWESIQNEFNARSGGIFRSTKTLKVKYEGLKRTVRKKSAACRSELYRTGGGKNTAPPLDNVEEQIKAMITLSADGLESIFDSDVLPQNQEDTIDVPKMEEFLRIPPLQMDTTEVVESEATQNQVVLLVTNEFEPLPPTTSAETVLETNILKVDNVNDKALHETPNGRCGTTPTTSANKKWDVTSRRNLKSRKHPALIANVPKKTLFDELTQAKLELVQLQKDFLEAEINEKKKVWEFEENERKKEAEFKEKERKWKEEEYLQIKIRKQF</sequence>
<evidence type="ECO:0000313" key="8">
    <source>
        <dbReference type="EMBL" id="KAF9422111.1"/>
    </source>
</evidence>
<name>A0A835GQ93_SPOEX</name>
<evidence type="ECO:0000256" key="4">
    <source>
        <dbReference type="ARBA" id="ARBA00023163"/>
    </source>
</evidence>
<feature type="domain" description="Myb/SANT-like DNA-binding" evidence="7">
    <location>
        <begin position="59"/>
        <end position="123"/>
    </location>
</feature>
<comment type="function">
    <text evidence="5">Involved in transvection phenomena (= synapsis-dependent gene expression), where the synaptic pairing of chromosomes carrying genes with which zeste interacts influences the expression of these genes. Zeste binds to DNA and stimulates transcription from a nearby promoter.</text>
</comment>
<accession>A0A835GQ93</accession>
<keyword evidence="3" id="KW-0805">Transcription regulation</keyword>
<evidence type="ECO:0000313" key="9">
    <source>
        <dbReference type="Proteomes" id="UP000648187"/>
    </source>
</evidence>
<dbReference type="InterPro" id="IPR028002">
    <property type="entry name" value="Myb_DNA-bind_5"/>
</dbReference>
<evidence type="ECO:0000259" key="7">
    <source>
        <dbReference type="Pfam" id="PF13873"/>
    </source>
</evidence>
<evidence type="ECO:0000256" key="6">
    <source>
        <dbReference type="SAM" id="Coils"/>
    </source>
</evidence>
<feature type="coiled-coil region" evidence="6">
    <location>
        <begin position="286"/>
        <end position="318"/>
    </location>
</feature>
<protein>
    <recommendedName>
        <fullName evidence="2">Regulatory protein zeste</fullName>
    </recommendedName>
</protein>
<evidence type="ECO:0000256" key="2">
    <source>
        <dbReference type="ARBA" id="ARBA00016807"/>
    </source>
</evidence>
<comment type="caution">
    <text evidence="8">The sequence shown here is derived from an EMBL/GenBank/DDBJ whole genome shotgun (WGS) entry which is preliminary data.</text>
</comment>
<evidence type="ECO:0000256" key="3">
    <source>
        <dbReference type="ARBA" id="ARBA00023015"/>
    </source>
</evidence>
<proteinExistence type="predicted"/>
<keyword evidence="9" id="KW-1185">Reference proteome</keyword>
<dbReference type="Pfam" id="PF13873">
    <property type="entry name" value="Myb_DNA-bind_5"/>
    <property type="match status" value="2"/>
</dbReference>
<feature type="domain" description="Myb/SANT-like DNA-binding" evidence="7">
    <location>
        <begin position="345"/>
        <end position="420"/>
    </location>
</feature>
<comment type="subunit">
    <text evidence="1">Self-associates forming complexes of several hundred monomers.</text>
</comment>
<dbReference type="EMBL" id="JACKWZ010000019">
    <property type="protein sequence ID" value="KAF9422111.1"/>
    <property type="molecule type" value="Genomic_DNA"/>
</dbReference>
<reference evidence="8" key="1">
    <citation type="submission" date="2020-08" db="EMBL/GenBank/DDBJ databases">
        <title>Spodoptera exigua strain:BAW_Kor-Di-RS1 Genome sequencing and assembly.</title>
        <authorList>
            <person name="Kim J."/>
            <person name="Nam H.Y."/>
            <person name="Kwon M."/>
            <person name="Choi J.H."/>
            <person name="Cho S.R."/>
            <person name="Kim G.-H."/>
        </authorList>
    </citation>
    <scope>NUCLEOTIDE SEQUENCE</scope>
    <source>
        <strain evidence="8">BAW_Kor-Di-RS1</strain>
        <tissue evidence="8">Whole-body</tissue>
    </source>
</reference>
<evidence type="ECO:0000256" key="5">
    <source>
        <dbReference type="ARBA" id="ARBA00025466"/>
    </source>
</evidence>
<dbReference type="PANTHER" id="PTHR23098:SF16">
    <property type="entry name" value="REGULATORY PROTEIN ZESTE"/>
    <property type="match status" value="1"/>
</dbReference>
<dbReference type="PANTHER" id="PTHR23098">
    <property type="entry name" value="AGAP001331-PA-RELATED"/>
    <property type="match status" value="1"/>
</dbReference>
<feature type="coiled-coil region" evidence="6">
    <location>
        <begin position="583"/>
        <end position="615"/>
    </location>
</feature>
<dbReference type="AlphaFoldDB" id="A0A835GQ93"/>